<dbReference type="GO" id="GO:0055085">
    <property type="term" value="P:transmembrane transport"/>
    <property type="evidence" value="ECO:0007669"/>
    <property type="project" value="UniProtKB-ARBA"/>
</dbReference>
<evidence type="ECO:0000256" key="4">
    <source>
        <dbReference type="ARBA" id="ARBA00022840"/>
    </source>
</evidence>
<evidence type="ECO:0000313" key="7">
    <source>
        <dbReference type="EMBL" id="REI25277.1"/>
    </source>
</evidence>
<dbReference type="PANTHER" id="PTHR43776:SF7">
    <property type="entry name" value="D,D-DIPEPTIDE TRANSPORT ATP-BINDING PROTEIN DDPF-RELATED"/>
    <property type="match status" value="1"/>
</dbReference>
<evidence type="ECO:0000256" key="3">
    <source>
        <dbReference type="ARBA" id="ARBA00022741"/>
    </source>
</evidence>
<dbReference type="RefSeq" id="WP_115855817.1">
    <property type="nucleotide sequence ID" value="NZ_CAJUZQ010000012.1"/>
</dbReference>
<keyword evidence="2" id="KW-0813">Transport</keyword>
<dbReference type="InterPro" id="IPR017871">
    <property type="entry name" value="ABC_transporter-like_CS"/>
</dbReference>
<evidence type="ECO:0000256" key="1">
    <source>
        <dbReference type="ARBA" id="ARBA00005417"/>
    </source>
</evidence>
<name>A0AAX1RYG0_9STAP</name>
<comment type="caution">
    <text evidence="7">The sequence shown here is derived from an EMBL/GenBank/DDBJ whole genome shotgun (WGS) entry which is preliminary data.</text>
</comment>
<dbReference type="PROSITE" id="PS00211">
    <property type="entry name" value="ABC_TRANSPORTER_1"/>
    <property type="match status" value="1"/>
</dbReference>
<dbReference type="SUPFAM" id="SSF52540">
    <property type="entry name" value="P-loop containing nucleoside triphosphate hydrolases"/>
    <property type="match status" value="1"/>
</dbReference>
<dbReference type="GO" id="GO:0016887">
    <property type="term" value="F:ATP hydrolysis activity"/>
    <property type="evidence" value="ECO:0007669"/>
    <property type="project" value="InterPro"/>
</dbReference>
<reference evidence="7 8" key="1">
    <citation type="journal article" date="2018" name="Vet. Microbiol.">
        <title>Characterisation of Staphylococcus felis isolated from cats using whole genome sequencing.</title>
        <authorList>
            <person name="Worthing K."/>
            <person name="Pang S."/>
            <person name="Trott D.J."/>
            <person name="Abraham S."/>
            <person name="Coombs G.W."/>
            <person name="Jordan D."/>
            <person name="McIntyre L."/>
            <person name="Davies M.R."/>
            <person name="Norris J."/>
        </authorList>
    </citation>
    <scope>NUCLEOTIDE SEQUENCE [LARGE SCALE GENOMIC DNA]</scope>
    <source>
        <strain evidence="7 8">F25</strain>
    </source>
</reference>
<dbReference type="Pfam" id="PF00005">
    <property type="entry name" value="ABC_tran"/>
    <property type="match status" value="1"/>
</dbReference>
<dbReference type="EMBL" id="QKYD01000014">
    <property type="protein sequence ID" value="REI25277.1"/>
    <property type="molecule type" value="Genomic_DNA"/>
</dbReference>
<dbReference type="Gene3D" id="3.40.50.300">
    <property type="entry name" value="P-loop containing nucleotide triphosphate hydrolases"/>
    <property type="match status" value="1"/>
</dbReference>
<evidence type="ECO:0000256" key="5">
    <source>
        <dbReference type="SAM" id="Coils"/>
    </source>
</evidence>
<keyword evidence="4 7" id="KW-0067">ATP-binding</keyword>
<dbReference type="InterPro" id="IPR003593">
    <property type="entry name" value="AAA+_ATPase"/>
</dbReference>
<dbReference type="PROSITE" id="PS50893">
    <property type="entry name" value="ABC_TRANSPORTER_2"/>
    <property type="match status" value="1"/>
</dbReference>
<protein>
    <submittedName>
        <fullName evidence="7">Peptide ABC transporter ATP-binding protein</fullName>
    </submittedName>
</protein>
<feature type="domain" description="ABC transporter" evidence="6">
    <location>
        <begin position="2"/>
        <end position="225"/>
    </location>
</feature>
<sequence length="232" mass="25966">MLKVEAVGFSYGQNLILNQITFDVMPGEIVGIVGISGSGKSTLGRLILQEMAPNQGRIASTYESVLPIFQHATYAFNPKLTIQASLNEAAQYQQQTEKEIKAYRDELMSQMELPKHLLSHYPSDVSGGQLQRFNVIRTLMLKPDLLICDEVTANLDVVAEAKMAHQLKRYAEEAGKAMIIISHDIAFLQGIVNRIIVLHEGQLVDDFPISELFETSRHSATQDLLRIYTDMM</sequence>
<gene>
    <name evidence="7" type="ORF">DOS76_00560</name>
</gene>
<feature type="coiled-coil region" evidence="5">
    <location>
        <begin position="86"/>
        <end position="113"/>
    </location>
</feature>
<dbReference type="InterPro" id="IPR027417">
    <property type="entry name" value="P-loop_NTPase"/>
</dbReference>
<dbReference type="AlphaFoldDB" id="A0AAX1RYG0"/>
<dbReference type="GO" id="GO:0005524">
    <property type="term" value="F:ATP binding"/>
    <property type="evidence" value="ECO:0007669"/>
    <property type="project" value="UniProtKB-KW"/>
</dbReference>
<proteinExistence type="inferred from homology"/>
<dbReference type="PANTHER" id="PTHR43776">
    <property type="entry name" value="TRANSPORT ATP-BINDING PROTEIN"/>
    <property type="match status" value="1"/>
</dbReference>
<dbReference type="InterPro" id="IPR003439">
    <property type="entry name" value="ABC_transporter-like_ATP-bd"/>
</dbReference>
<dbReference type="SMART" id="SM00382">
    <property type="entry name" value="AAA"/>
    <property type="match status" value="1"/>
</dbReference>
<evidence type="ECO:0000313" key="8">
    <source>
        <dbReference type="Proteomes" id="UP000256337"/>
    </source>
</evidence>
<dbReference type="InterPro" id="IPR050319">
    <property type="entry name" value="ABC_transp_ATP-bind"/>
</dbReference>
<accession>A0AAX1RYG0</accession>
<organism evidence="7 8">
    <name type="scientific">Staphylococcus felis</name>
    <dbReference type="NCBI Taxonomy" id="46127"/>
    <lineage>
        <taxon>Bacteria</taxon>
        <taxon>Bacillati</taxon>
        <taxon>Bacillota</taxon>
        <taxon>Bacilli</taxon>
        <taxon>Bacillales</taxon>
        <taxon>Staphylococcaceae</taxon>
        <taxon>Staphylococcus</taxon>
    </lineage>
</organism>
<keyword evidence="3" id="KW-0547">Nucleotide-binding</keyword>
<comment type="similarity">
    <text evidence="1">Belongs to the ABC transporter superfamily.</text>
</comment>
<dbReference type="Proteomes" id="UP000256337">
    <property type="component" value="Unassembled WGS sequence"/>
</dbReference>
<keyword evidence="5" id="KW-0175">Coiled coil</keyword>
<evidence type="ECO:0000256" key="2">
    <source>
        <dbReference type="ARBA" id="ARBA00022448"/>
    </source>
</evidence>
<evidence type="ECO:0000259" key="6">
    <source>
        <dbReference type="PROSITE" id="PS50893"/>
    </source>
</evidence>